<dbReference type="GO" id="GO:0008270">
    <property type="term" value="F:zinc ion binding"/>
    <property type="evidence" value="ECO:0007669"/>
    <property type="project" value="UniProtKB-KW"/>
</dbReference>
<dbReference type="Pfam" id="PF13920">
    <property type="entry name" value="zf-C3HC4_3"/>
    <property type="match status" value="1"/>
</dbReference>
<dbReference type="InterPro" id="IPR045194">
    <property type="entry name" value="MGRN1/RNF157-like"/>
</dbReference>
<evidence type="ECO:0000313" key="10">
    <source>
        <dbReference type="Proteomes" id="UP000467840"/>
    </source>
</evidence>
<feature type="domain" description="MGRN1/RNF157-like N-terminal" evidence="8">
    <location>
        <begin position="5"/>
        <end position="105"/>
    </location>
</feature>
<dbReference type="Gene3D" id="3.30.40.10">
    <property type="entry name" value="Zinc/RING finger domain, C3HC4 (zinc finger)"/>
    <property type="match status" value="1"/>
</dbReference>
<keyword evidence="3" id="KW-0808">Transferase</keyword>
<dbReference type="PANTHER" id="PTHR22996:SF4">
    <property type="entry name" value="E3 UBIQUITIN-PROTEIN LIGASE LUL4-RELATED"/>
    <property type="match status" value="1"/>
</dbReference>
<dbReference type="InterPro" id="IPR013083">
    <property type="entry name" value="Znf_RING/FYVE/PHD"/>
</dbReference>
<accession>A0A6A6MWE3</accession>
<evidence type="ECO:0000256" key="6">
    <source>
        <dbReference type="ARBA" id="ARBA00022786"/>
    </source>
</evidence>
<dbReference type="Pfam" id="PF26192">
    <property type="entry name" value="RNF157-like_N"/>
    <property type="match status" value="1"/>
</dbReference>
<keyword evidence="6" id="KW-0833">Ubl conjugation pathway</keyword>
<comment type="caution">
    <text evidence="9">The sequence shown here is derived from an EMBL/GenBank/DDBJ whole genome shotgun (WGS) entry which is preliminary data.</text>
</comment>
<dbReference type="EC" id="2.3.2.27" evidence="2"/>
<evidence type="ECO:0000313" key="9">
    <source>
        <dbReference type="EMBL" id="KAF2316895.1"/>
    </source>
</evidence>
<evidence type="ECO:0000256" key="4">
    <source>
        <dbReference type="ARBA" id="ARBA00022723"/>
    </source>
</evidence>
<keyword evidence="10" id="KW-1185">Reference proteome</keyword>
<evidence type="ECO:0000256" key="3">
    <source>
        <dbReference type="ARBA" id="ARBA00022679"/>
    </source>
</evidence>
<keyword evidence="4" id="KW-0479">Metal-binding</keyword>
<dbReference type="InterPro" id="IPR058981">
    <property type="entry name" value="MGRN1/RNF157-like_N"/>
</dbReference>
<keyword evidence="5" id="KW-0863">Zinc-finger</keyword>
<reference evidence="9 10" key="1">
    <citation type="journal article" date="2020" name="Mol. Plant">
        <title>The Chromosome-Based Rubber Tree Genome Provides New Insights into Spurge Genome Evolution and Rubber Biosynthesis.</title>
        <authorList>
            <person name="Liu J."/>
            <person name="Shi C."/>
            <person name="Shi C.C."/>
            <person name="Li W."/>
            <person name="Zhang Q.J."/>
            <person name="Zhang Y."/>
            <person name="Li K."/>
            <person name="Lu H.F."/>
            <person name="Shi C."/>
            <person name="Zhu S.T."/>
            <person name="Xiao Z.Y."/>
            <person name="Nan H."/>
            <person name="Yue Y."/>
            <person name="Zhu X.G."/>
            <person name="Wu Y."/>
            <person name="Hong X.N."/>
            <person name="Fan G.Y."/>
            <person name="Tong Y."/>
            <person name="Zhang D."/>
            <person name="Mao C.L."/>
            <person name="Liu Y.L."/>
            <person name="Hao S.J."/>
            <person name="Liu W.Q."/>
            <person name="Lv M.Q."/>
            <person name="Zhang H.B."/>
            <person name="Liu Y."/>
            <person name="Hu-Tang G.R."/>
            <person name="Wang J.P."/>
            <person name="Wang J.H."/>
            <person name="Sun Y.H."/>
            <person name="Ni S.B."/>
            <person name="Chen W.B."/>
            <person name="Zhang X.C."/>
            <person name="Jiao Y.N."/>
            <person name="Eichler E.E."/>
            <person name="Li G.H."/>
            <person name="Liu X."/>
            <person name="Gao L.Z."/>
        </authorList>
    </citation>
    <scope>NUCLEOTIDE SEQUENCE [LARGE SCALE GENOMIC DNA]</scope>
    <source>
        <strain evidence="10">cv. GT1</strain>
        <tissue evidence="9">Leaf</tissue>
    </source>
</reference>
<evidence type="ECO:0000259" key="8">
    <source>
        <dbReference type="Pfam" id="PF26192"/>
    </source>
</evidence>
<organism evidence="9 10">
    <name type="scientific">Hevea brasiliensis</name>
    <name type="common">Para rubber tree</name>
    <name type="synonym">Siphonia brasiliensis</name>
    <dbReference type="NCBI Taxonomy" id="3981"/>
    <lineage>
        <taxon>Eukaryota</taxon>
        <taxon>Viridiplantae</taxon>
        <taxon>Streptophyta</taxon>
        <taxon>Embryophyta</taxon>
        <taxon>Tracheophyta</taxon>
        <taxon>Spermatophyta</taxon>
        <taxon>Magnoliopsida</taxon>
        <taxon>eudicotyledons</taxon>
        <taxon>Gunneridae</taxon>
        <taxon>Pentapetalae</taxon>
        <taxon>rosids</taxon>
        <taxon>fabids</taxon>
        <taxon>Malpighiales</taxon>
        <taxon>Euphorbiaceae</taxon>
        <taxon>Crotonoideae</taxon>
        <taxon>Micrandreae</taxon>
        <taxon>Hevea</taxon>
    </lineage>
</organism>
<evidence type="ECO:0000256" key="2">
    <source>
        <dbReference type="ARBA" id="ARBA00012483"/>
    </source>
</evidence>
<proteinExistence type="predicted"/>
<comment type="catalytic activity">
    <reaction evidence="1">
        <text>S-ubiquitinyl-[E2 ubiquitin-conjugating enzyme]-L-cysteine + [acceptor protein]-L-lysine = [E2 ubiquitin-conjugating enzyme]-L-cysteine + N(6)-ubiquitinyl-[acceptor protein]-L-lysine.</text>
        <dbReference type="EC" id="2.3.2.27"/>
    </reaction>
</comment>
<sequence length="159" mass="17705">MENSLQERTGPKFCQPSGTGIDLGFLELDQLSKPTPEEDMFPLVICAEACLPSLFAAAEPPDQPMPTLSPRAHITQAVLDKNKEGHFQVKVVKQILWIDGARYELREIYDRETGKECVICLTKPKDTVILPCRHMTMNVVDSLGCPSSTDESQVATFRI</sequence>
<dbReference type="PANTHER" id="PTHR22996">
    <property type="entry name" value="MAHOGUNIN"/>
    <property type="match status" value="1"/>
</dbReference>
<evidence type="ECO:0000256" key="5">
    <source>
        <dbReference type="ARBA" id="ARBA00022771"/>
    </source>
</evidence>
<gene>
    <name evidence="9" type="ORF">GH714_042236</name>
</gene>
<dbReference type="EMBL" id="JAAGAX010000005">
    <property type="protein sequence ID" value="KAF2316895.1"/>
    <property type="molecule type" value="Genomic_DNA"/>
</dbReference>
<dbReference type="Proteomes" id="UP000467840">
    <property type="component" value="Chromosome 15"/>
</dbReference>
<dbReference type="SUPFAM" id="SSF57850">
    <property type="entry name" value="RING/U-box"/>
    <property type="match status" value="1"/>
</dbReference>
<keyword evidence="7" id="KW-0862">Zinc</keyword>
<protein>
    <recommendedName>
        <fullName evidence="2">RING-type E3 ubiquitin transferase</fullName>
        <ecNumber evidence="2">2.3.2.27</ecNumber>
    </recommendedName>
</protein>
<dbReference type="GO" id="GO:0016567">
    <property type="term" value="P:protein ubiquitination"/>
    <property type="evidence" value="ECO:0007669"/>
    <property type="project" value="TreeGrafter"/>
</dbReference>
<dbReference type="AlphaFoldDB" id="A0A6A6MWE3"/>
<dbReference type="GO" id="GO:0061630">
    <property type="term" value="F:ubiquitin protein ligase activity"/>
    <property type="evidence" value="ECO:0007669"/>
    <property type="project" value="UniProtKB-EC"/>
</dbReference>
<name>A0A6A6MWE3_HEVBR</name>
<evidence type="ECO:0000256" key="1">
    <source>
        <dbReference type="ARBA" id="ARBA00000900"/>
    </source>
</evidence>
<evidence type="ECO:0000256" key="7">
    <source>
        <dbReference type="ARBA" id="ARBA00022833"/>
    </source>
</evidence>